<dbReference type="Proteomes" id="UP000539313">
    <property type="component" value="Unassembled WGS sequence"/>
</dbReference>
<name>A0A7W3MVR8_9ACTN</name>
<dbReference type="EMBL" id="JACJII010000001">
    <property type="protein sequence ID" value="MBA9002781.1"/>
    <property type="molecule type" value="Genomic_DNA"/>
</dbReference>
<accession>A0A7W3MVR8</accession>
<protein>
    <recommendedName>
        <fullName evidence="3">OsmC family protein</fullName>
    </recommendedName>
</protein>
<reference evidence="1 2" key="1">
    <citation type="submission" date="2020-08" db="EMBL/GenBank/DDBJ databases">
        <title>Sequencing the genomes of 1000 actinobacteria strains.</title>
        <authorList>
            <person name="Klenk H.-P."/>
        </authorList>
    </citation>
    <scope>NUCLEOTIDE SEQUENCE [LARGE SCALE GENOMIC DNA]</scope>
    <source>
        <strain evidence="1 2">DSM 45823</strain>
    </source>
</reference>
<dbReference type="InterPro" id="IPR015946">
    <property type="entry name" value="KH_dom-like_a/b"/>
</dbReference>
<dbReference type="InterPro" id="IPR036102">
    <property type="entry name" value="OsmC/Ohrsf"/>
</dbReference>
<dbReference type="Gene3D" id="3.30.300.20">
    <property type="match status" value="1"/>
</dbReference>
<proteinExistence type="predicted"/>
<dbReference type="RefSeq" id="WP_220501323.1">
    <property type="nucleotide sequence ID" value="NZ_JACJII010000001.1"/>
</dbReference>
<evidence type="ECO:0008006" key="3">
    <source>
        <dbReference type="Google" id="ProtNLM"/>
    </source>
</evidence>
<organism evidence="1 2">
    <name type="scientific">Thermomonospora cellulosilytica</name>
    <dbReference type="NCBI Taxonomy" id="1411118"/>
    <lineage>
        <taxon>Bacteria</taxon>
        <taxon>Bacillati</taxon>
        <taxon>Actinomycetota</taxon>
        <taxon>Actinomycetes</taxon>
        <taxon>Streptosporangiales</taxon>
        <taxon>Thermomonosporaceae</taxon>
        <taxon>Thermomonospora</taxon>
    </lineage>
</organism>
<dbReference type="SUPFAM" id="SSF82784">
    <property type="entry name" value="OsmC-like"/>
    <property type="match status" value="1"/>
</dbReference>
<evidence type="ECO:0000313" key="1">
    <source>
        <dbReference type="EMBL" id="MBA9002781.1"/>
    </source>
</evidence>
<gene>
    <name evidence="1" type="ORF">HNR21_001663</name>
</gene>
<comment type="caution">
    <text evidence="1">The sequence shown here is derived from an EMBL/GenBank/DDBJ whole genome shotgun (WGS) entry which is preliminary data.</text>
</comment>
<sequence length="64" mass="6826">MVGGAGPARVSTIRLEVRCPAGLSPERRRGLVAAIEDCMVHNSVRTPPRVELDVLDAASHHRAA</sequence>
<dbReference type="AlphaFoldDB" id="A0A7W3MVR8"/>
<evidence type="ECO:0000313" key="2">
    <source>
        <dbReference type="Proteomes" id="UP000539313"/>
    </source>
</evidence>
<keyword evidence="2" id="KW-1185">Reference proteome</keyword>